<dbReference type="AlphaFoldDB" id="A0A146K3T5"/>
<feature type="coiled-coil region" evidence="1">
    <location>
        <begin position="99"/>
        <end position="180"/>
    </location>
</feature>
<organism evidence="2">
    <name type="scientific">Trepomonas sp. PC1</name>
    <dbReference type="NCBI Taxonomy" id="1076344"/>
    <lineage>
        <taxon>Eukaryota</taxon>
        <taxon>Metamonada</taxon>
        <taxon>Diplomonadida</taxon>
        <taxon>Hexamitidae</taxon>
        <taxon>Hexamitinae</taxon>
        <taxon>Trepomonas</taxon>
    </lineage>
</organism>
<keyword evidence="1" id="KW-0175">Coiled coil</keyword>
<evidence type="ECO:0000256" key="1">
    <source>
        <dbReference type="SAM" id="Coils"/>
    </source>
</evidence>
<proteinExistence type="predicted"/>
<dbReference type="EMBL" id="GDID01006427">
    <property type="protein sequence ID" value="JAP90179.1"/>
    <property type="molecule type" value="Transcribed_RNA"/>
</dbReference>
<name>A0A146K3T5_9EUKA</name>
<gene>
    <name evidence="2" type="ORF">TPC1_30326</name>
</gene>
<feature type="non-terminal residue" evidence="2">
    <location>
        <position position="1"/>
    </location>
</feature>
<evidence type="ECO:0000313" key="2">
    <source>
        <dbReference type="EMBL" id="JAP90179.1"/>
    </source>
</evidence>
<feature type="coiled-coil region" evidence="1">
    <location>
        <begin position="210"/>
        <end position="332"/>
    </location>
</feature>
<protein>
    <submittedName>
        <fullName evidence="2">Uncharacterized protein</fullName>
    </submittedName>
</protein>
<sequence length="685" mass="80839">PPQNPLCSQLDFQRPVIIQDRHMSPIIVQNSPLRNNSAETQKIRENIKRLAQQRMLKKQKQVESDLDNFNLSNLQTETNHMAQKINVIETQNQLHTSAVRVLSKQLREISDEKSKLELTQKKLVQASEIETENKMLNLQLLELTTKNQVHDHYDILNKQISDLQKENSLLKEKNSELETKFESYQTLQHSEKQKIISENNMQQEQLMQKLQSYDDREIELVQKINQLKSEFSLAVTDFGSVLQEKMLKTEQYELQLAERQKQIQIYTQQIDQLNQINQNQTEQIREFLTQTQNNQIQQSQLIENKEAIEKEAQQKERELYQVQTDYNTLKTQFTVLQSENSGLKDQIGELTLQFNQEAELHKIEKESLLEEASNIMLQYEELCSSQTKHLITIDQLSLQLNSFTDQNADLKKQLNTLNLDLIQKVEKYETQVQEVQRQNNMQQNNMKQTSDQLLKENQTKLQSLEKANSELQLKLGNLKEQILDQSAQLSLQHRELTEFQTLKLKFEDLNQKHEEQKIQLANSKSFIQKKESQIKDLQEQVTQKEQKVQEYATKINEQANATFQLKEMIQKLNQEIEQQIIFNQNKNQEPEKQEKYEDYNEMVRKIETQAQIIAKHKFEMDEVLNMNKMMLKSIEQLKQNQTGTQAQNLLQHVKQQILDLIQQINTQKIKEITQVSQILGKIKFE</sequence>
<reference evidence="2" key="1">
    <citation type="submission" date="2015-07" db="EMBL/GenBank/DDBJ databases">
        <title>Adaptation to a free-living lifestyle via gene acquisitions in the diplomonad Trepomonas sp. PC1.</title>
        <authorList>
            <person name="Xu F."/>
            <person name="Jerlstrom-Hultqvist J."/>
            <person name="Kolisko M."/>
            <person name="Simpson A.G.B."/>
            <person name="Roger A.J."/>
            <person name="Svard S.G."/>
            <person name="Andersson J.O."/>
        </authorList>
    </citation>
    <scope>NUCLEOTIDE SEQUENCE</scope>
    <source>
        <strain evidence="2">PC1</strain>
    </source>
</reference>
<accession>A0A146K3T5</accession>
<feature type="coiled-coil region" evidence="1">
    <location>
        <begin position="393"/>
        <end position="554"/>
    </location>
</feature>